<feature type="region of interest" description="Disordered" evidence="1">
    <location>
        <begin position="523"/>
        <end position="546"/>
    </location>
</feature>
<feature type="signal peptide" evidence="2">
    <location>
        <begin position="1"/>
        <end position="24"/>
    </location>
</feature>
<organism evidence="4">
    <name type="scientific">Magnetococcus massalia (strain MO-1)</name>
    <dbReference type="NCBI Taxonomy" id="451514"/>
    <lineage>
        <taxon>Bacteria</taxon>
        <taxon>Pseudomonadati</taxon>
        <taxon>Pseudomonadota</taxon>
        <taxon>Magnetococcia</taxon>
        <taxon>Magnetococcales</taxon>
        <taxon>Magnetococcaceae</taxon>
        <taxon>Magnetococcus</taxon>
    </lineage>
</organism>
<dbReference type="PANTHER" id="PTHR38731">
    <property type="entry name" value="LIPL45-RELATED LIPOPROTEIN-RELATED"/>
    <property type="match status" value="1"/>
</dbReference>
<proteinExistence type="predicted"/>
<evidence type="ECO:0000313" key="4">
    <source>
        <dbReference type="EMBL" id="CRH04781.1"/>
    </source>
</evidence>
<accession>A0A1S7LFQ5</accession>
<gene>
    <name evidence="4" type="ORF">MAGMO_0577</name>
</gene>
<feature type="chain" id="PRO_5012684346" description="FecR protein domain-containing protein" evidence="2">
    <location>
        <begin position="25"/>
        <end position="546"/>
    </location>
</feature>
<dbReference type="Pfam" id="PF04773">
    <property type="entry name" value="FecR"/>
    <property type="match status" value="1"/>
</dbReference>
<sequence length="546" mass="60719">MNMLRTLLLVGALSSFGVATPVAAATLPAGKVLFLKGQATATQGKAPQRTLRRGDSLYPGEKIQTAEKSVLQMRFSDGGTIALYGDSRFAIKNYRYKSAKDPQRKAFFQLDKGLLRTISGAIGKKQRERYRMQTVVAAIGIRGTEYLAEVDRGLTVSVVSGRVVVENQAGMLLIEHGQNAFVPDLMTPPNLTKRRLKSLTNLKLRHPKSSQRHSAEHRELQQKMQRLLIEQGVDREKLKAAMQGGDHSESPILRLQKALNAQGVDGEALRQRLYQSMAEEGAREGQPRPLPELAERVMLRELMGEPKPLSHELQALLNQQGIEPEQLQQLMRTPPPLDLLSQIDRGVVKLDQLPQLMAVMGSAHHHAIAFLASKGVDIHQAFPQWREQGIAPREEEVKALLAREGIAEHEMRDYMANHLPPPEVMEQLMGASPEEMVKQWEQMHREGVNPMHDTMMEMLRQGDSEAISRLLETMPPMDDLTQMPGHLRQTIVDLGINPDAFSSSRDLMERLHQDGHLVDVLEKMAPPPPAPLPAGVSPSPTPAPTP</sequence>
<feature type="domain" description="FecR protein" evidence="3">
    <location>
        <begin position="62"/>
        <end position="163"/>
    </location>
</feature>
<protein>
    <recommendedName>
        <fullName evidence="3">FecR protein domain-containing protein</fullName>
    </recommendedName>
</protein>
<evidence type="ECO:0000259" key="3">
    <source>
        <dbReference type="Pfam" id="PF04773"/>
    </source>
</evidence>
<dbReference type="AlphaFoldDB" id="A0A1S7LFQ5"/>
<dbReference type="InterPro" id="IPR006860">
    <property type="entry name" value="FecR"/>
</dbReference>
<keyword evidence="2" id="KW-0732">Signal</keyword>
<reference evidence="4" key="1">
    <citation type="submission" date="2015-04" db="EMBL/GenBank/DDBJ databases">
        <authorList>
            <person name="Syromyatnikov M.Y."/>
            <person name="Popov V.N."/>
        </authorList>
    </citation>
    <scope>NUCLEOTIDE SEQUENCE</scope>
    <source>
        <strain evidence="4">MO-1</strain>
    </source>
</reference>
<name>A0A1S7LFQ5_MAGMO</name>
<evidence type="ECO:0000256" key="1">
    <source>
        <dbReference type="SAM" id="MobiDB-lite"/>
    </source>
</evidence>
<dbReference type="Gene3D" id="2.60.120.1440">
    <property type="match status" value="1"/>
</dbReference>
<evidence type="ECO:0000256" key="2">
    <source>
        <dbReference type="SAM" id="SignalP"/>
    </source>
</evidence>
<dbReference type="EMBL" id="LO017727">
    <property type="protein sequence ID" value="CRH04781.1"/>
    <property type="molecule type" value="Genomic_DNA"/>
</dbReference>